<keyword evidence="3" id="KW-1185">Reference proteome</keyword>
<name>A0A9X3XDT2_9BACT</name>
<gene>
    <name evidence="2" type="ORF">KEG57_48750</name>
</gene>
<comment type="caution">
    <text evidence="2">The sequence shown here is derived from an EMBL/GenBank/DDBJ whole genome shotgun (WGS) entry which is preliminary data.</text>
</comment>
<feature type="transmembrane region" description="Helical" evidence="1">
    <location>
        <begin position="6"/>
        <end position="24"/>
    </location>
</feature>
<dbReference type="EMBL" id="JAGTJJ010000073">
    <property type="protein sequence ID" value="MDC3988452.1"/>
    <property type="molecule type" value="Genomic_DNA"/>
</dbReference>
<feature type="transmembrane region" description="Helical" evidence="1">
    <location>
        <begin position="58"/>
        <end position="78"/>
    </location>
</feature>
<feature type="transmembrane region" description="Helical" evidence="1">
    <location>
        <begin position="31"/>
        <end position="52"/>
    </location>
</feature>
<organism evidence="2 3">
    <name type="scientific">Polyangium jinanense</name>
    <dbReference type="NCBI Taxonomy" id="2829994"/>
    <lineage>
        <taxon>Bacteria</taxon>
        <taxon>Pseudomonadati</taxon>
        <taxon>Myxococcota</taxon>
        <taxon>Polyangia</taxon>
        <taxon>Polyangiales</taxon>
        <taxon>Polyangiaceae</taxon>
        <taxon>Polyangium</taxon>
    </lineage>
</organism>
<keyword evidence="1" id="KW-0812">Transmembrane</keyword>
<dbReference type="InterPro" id="IPR046027">
    <property type="entry name" value="DUF5985"/>
</dbReference>
<proteinExistence type="predicted"/>
<reference evidence="2 3" key="1">
    <citation type="submission" date="2021-04" db="EMBL/GenBank/DDBJ databases">
        <title>Genome analysis of Polyangium sp.</title>
        <authorList>
            <person name="Li Y."/>
            <person name="Wang J."/>
        </authorList>
    </citation>
    <scope>NUCLEOTIDE SEQUENCE [LARGE SCALE GENOMIC DNA]</scope>
    <source>
        <strain evidence="2 3">SDU14</strain>
    </source>
</reference>
<keyword evidence="1" id="KW-1133">Transmembrane helix</keyword>
<keyword evidence="1" id="KW-0472">Membrane</keyword>
<dbReference type="Pfam" id="PF19447">
    <property type="entry name" value="DUF5985"/>
    <property type="match status" value="1"/>
</dbReference>
<evidence type="ECO:0000256" key="1">
    <source>
        <dbReference type="SAM" id="Phobius"/>
    </source>
</evidence>
<evidence type="ECO:0000313" key="2">
    <source>
        <dbReference type="EMBL" id="MDC3988452.1"/>
    </source>
</evidence>
<dbReference type="Proteomes" id="UP001151081">
    <property type="component" value="Unassembled WGS sequence"/>
</dbReference>
<accession>A0A9X3XDT2</accession>
<dbReference type="RefSeq" id="WP_272428456.1">
    <property type="nucleotide sequence ID" value="NZ_JAGTJJ010000073.1"/>
</dbReference>
<evidence type="ECO:0000313" key="3">
    <source>
        <dbReference type="Proteomes" id="UP001151081"/>
    </source>
</evidence>
<protein>
    <submittedName>
        <fullName evidence="2">Uncharacterized protein</fullName>
    </submittedName>
</protein>
<sequence length="98" mass="10908">MNDLLSGALILGFAVIALFFLRFWRSTRDRLFALFALSFTLMAVNRLILAIVKLPEDNYPYVYLVRLVANALIIYAVVDKNRAASKGSDSGATPLPRS</sequence>
<dbReference type="AlphaFoldDB" id="A0A9X3XDT2"/>